<feature type="transmembrane region" description="Helical" evidence="1">
    <location>
        <begin position="68"/>
        <end position="92"/>
    </location>
</feature>
<dbReference type="AlphaFoldDB" id="A0A2V1P6A0"/>
<evidence type="ECO:0000259" key="2">
    <source>
        <dbReference type="Pfam" id="PF00892"/>
    </source>
</evidence>
<reference evidence="4" key="1">
    <citation type="submission" date="2018-05" db="EMBL/GenBank/DDBJ databases">
        <authorList>
            <person name="Du Z."/>
            <person name="Wang X."/>
        </authorList>
    </citation>
    <scope>NUCLEOTIDE SEQUENCE [LARGE SCALE GENOMIC DNA]</scope>
    <source>
        <strain evidence="4">WDS4C29</strain>
    </source>
</reference>
<dbReference type="Proteomes" id="UP000245293">
    <property type="component" value="Unassembled WGS sequence"/>
</dbReference>
<feature type="domain" description="EamA" evidence="2">
    <location>
        <begin position="8"/>
        <end position="140"/>
    </location>
</feature>
<accession>A0A2V1P6A0</accession>
<feature type="domain" description="EamA" evidence="2">
    <location>
        <begin position="150"/>
        <end position="286"/>
    </location>
</feature>
<evidence type="ECO:0000313" key="4">
    <source>
        <dbReference type="Proteomes" id="UP000245293"/>
    </source>
</evidence>
<evidence type="ECO:0000256" key="1">
    <source>
        <dbReference type="SAM" id="Phobius"/>
    </source>
</evidence>
<feature type="transmembrane region" description="Helical" evidence="1">
    <location>
        <begin position="151"/>
        <end position="171"/>
    </location>
</feature>
<dbReference type="PANTHER" id="PTHR22911:SF135">
    <property type="entry name" value="BLR4310 PROTEIN"/>
    <property type="match status" value="1"/>
</dbReference>
<dbReference type="InterPro" id="IPR037185">
    <property type="entry name" value="EmrE-like"/>
</dbReference>
<dbReference type="SUPFAM" id="SSF103481">
    <property type="entry name" value="Multidrug resistance efflux transporter EmrE"/>
    <property type="match status" value="2"/>
</dbReference>
<keyword evidence="4" id="KW-1185">Reference proteome</keyword>
<sequence length="304" mass="32047">MDGDRPYLGILLMLGFCVLAPLGDAIAKLLGGVLSVGALVAVRFGAQAVTLLPLAGLLRLPFPSGRRILLLIALRTVLHILGIGLMFTALRFLPLADALAIAFVMPFLLLLAGWLFLGEEVGPHRLGACAVGFVGTLMVIQPNFVESGWTALLPLGVAVAFVGFMLVTRTIAKQVDPVTMQGVSGLMALAVLGPLALAFPGWDILFFDGLGGSNLALVLLMAVLGTVAHLFMTWSLRFAPSATLAPMQYLEIPIATIIGWLIFKDLPNGLAALGICVTVAAGLYIILRERAIARTPRPPAPEVP</sequence>
<dbReference type="GO" id="GO:0016020">
    <property type="term" value="C:membrane"/>
    <property type="evidence" value="ECO:0007669"/>
    <property type="project" value="InterPro"/>
</dbReference>
<keyword evidence="1" id="KW-0812">Transmembrane</keyword>
<feature type="transmembrane region" description="Helical" evidence="1">
    <location>
        <begin position="183"/>
        <end position="202"/>
    </location>
</feature>
<feature type="transmembrane region" description="Helical" evidence="1">
    <location>
        <begin position="126"/>
        <end position="145"/>
    </location>
</feature>
<feature type="transmembrane region" description="Helical" evidence="1">
    <location>
        <begin position="214"/>
        <end position="232"/>
    </location>
</feature>
<feature type="transmembrane region" description="Helical" evidence="1">
    <location>
        <begin position="269"/>
        <end position="287"/>
    </location>
</feature>
<gene>
    <name evidence="3" type="ORF">DFK10_09035</name>
</gene>
<dbReference type="InterPro" id="IPR000620">
    <property type="entry name" value="EamA_dom"/>
</dbReference>
<dbReference type="Pfam" id="PF00892">
    <property type="entry name" value="EamA"/>
    <property type="match status" value="2"/>
</dbReference>
<feature type="transmembrane region" description="Helical" evidence="1">
    <location>
        <begin position="7"/>
        <end position="27"/>
    </location>
</feature>
<dbReference type="EMBL" id="QETF01000008">
    <property type="protein sequence ID" value="PWG16907.1"/>
    <property type="molecule type" value="Genomic_DNA"/>
</dbReference>
<keyword evidence="1" id="KW-1133">Transmembrane helix</keyword>
<feature type="transmembrane region" description="Helical" evidence="1">
    <location>
        <begin position="98"/>
        <end position="117"/>
    </location>
</feature>
<feature type="transmembrane region" description="Helical" evidence="1">
    <location>
        <begin position="244"/>
        <end position="263"/>
    </location>
</feature>
<evidence type="ECO:0000313" key="3">
    <source>
        <dbReference type="EMBL" id="PWG16907.1"/>
    </source>
</evidence>
<dbReference type="RefSeq" id="WP_109388702.1">
    <property type="nucleotide sequence ID" value="NZ_QETF01000008.1"/>
</dbReference>
<protein>
    <submittedName>
        <fullName evidence="3">EamA/RhaT family transporter</fullName>
    </submittedName>
</protein>
<dbReference type="PANTHER" id="PTHR22911">
    <property type="entry name" value="ACYL-MALONYL CONDENSING ENZYME-RELATED"/>
    <property type="match status" value="1"/>
</dbReference>
<proteinExistence type="predicted"/>
<comment type="caution">
    <text evidence="3">The sequence shown here is derived from an EMBL/GenBank/DDBJ whole genome shotgun (WGS) entry which is preliminary data.</text>
</comment>
<feature type="transmembrane region" description="Helical" evidence="1">
    <location>
        <begin position="33"/>
        <end position="56"/>
    </location>
</feature>
<dbReference type="OrthoDB" id="9815809at2"/>
<keyword evidence="1" id="KW-0472">Membrane</keyword>
<name>A0A2V1P6A0_9RHOB</name>
<organism evidence="3 4">
    <name type="scientific">Salibaculum griseiflavum</name>
    <dbReference type="NCBI Taxonomy" id="1914409"/>
    <lineage>
        <taxon>Bacteria</taxon>
        <taxon>Pseudomonadati</taxon>
        <taxon>Pseudomonadota</taxon>
        <taxon>Alphaproteobacteria</taxon>
        <taxon>Rhodobacterales</taxon>
        <taxon>Roseobacteraceae</taxon>
        <taxon>Salibaculum</taxon>
    </lineage>
</organism>